<dbReference type="SUPFAM" id="SSF48239">
    <property type="entry name" value="Terpenoid cyclases/Protein prenyltransferases"/>
    <property type="match status" value="1"/>
</dbReference>
<dbReference type="STRING" id="1121013.GCA_000426365_00264"/>
<dbReference type="Proteomes" id="UP000029391">
    <property type="component" value="Unassembled WGS sequence"/>
</dbReference>
<dbReference type="InterPro" id="IPR026284">
    <property type="entry name" value="A2MG_proteobact"/>
</dbReference>
<keyword evidence="3" id="KW-0646">Protease inhibitor</keyword>
<proteinExistence type="inferred from homology"/>
<keyword evidence="3" id="KW-1003">Cell membrane</keyword>
<dbReference type="Gene3D" id="1.50.10.20">
    <property type="match status" value="1"/>
</dbReference>
<dbReference type="InterPro" id="IPR041462">
    <property type="entry name" value="Bact_A2M_MG6"/>
</dbReference>
<dbReference type="SMART" id="SM01360">
    <property type="entry name" value="A2M"/>
    <property type="match status" value="1"/>
</dbReference>
<dbReference type="PANTHER" id="PTHR40094">
    <property type="entry name" value="ALPHA-2-MACROGLOBULIN HOMOLOG"/>
    <property type="match status" value="1"/>
</dbReference>
<dbReference type="OrthoDB" id="9767116at2"/>
<dbReference type="Pfam" id="PF01835">
    <property type="entry name" value="MG2"/>
    <property type="match status" value="1"/>
</dbReference>
<evidence type="ECO:0000259" key="4">
    <source>
        <dbReference type="SMART" id="SM01359"/>
    </source>
</evidence>
<dbReference type="InterPro" id="IPR051802">
    <property type="entry name" value="YfhM-like"/>
</dbReference>
<dbReference type="InterPro" id="IPR001599">
    <property type="entry name" value="Macroglobln_a2"/>
</dbReference>
<dbReference type="InterPro" id="IPR041203">
    <property type="entry name" value="Bact_A2M_MG5"/>
</dbReference>
<comment type="function">
    <text evidence="3">Protects the bacterial cell from host peptidases.</text>
</comment>
<name>A0A091BH47_9GAMM</name>
<accession>A0A091BH47</accession>
<keyword evidence="2" id="KW-0732">Signal</keyword>
<keyword evidence="7" id="KW-1185">Reference proteome</keyword>
<dbReference type="InterPro" id="IPR047565">
    <property type="entry name" value="Alpha-macroglob_thiol-ester_cl"/>
</dbReference>
<feature type="domain" description="Alpha-2-macroglobulin bait region" evidence="4">
    <location>
        <begin position="745"/>
        <end position="888"/>
    </location>
</feature>
<dbReference type="InterPro" id="IPR008930">
    <property type="entry name" value="Terpenoid_cyclase/PrenylTrfase"/>
</dbReference>
<dbReference type="Pfam" id="PF21142">
    <property type="entry name" value="A2M_bMG2"/>
    <property type="match status" value="1"/>
</dbReference>
<dbReference type="PANTHER" id="PTHR40094:SF1">
    <property type="entry name" value="UBIQUITIN DOMAIN-CONTAINING PROTEIN"/>
    <property type="match status" value="1"/>
</dbReference>
<evidence type="ECO:0000313" key="7">
    <source>
        <dbReference type="Proteomes" id="UP000029391"/>
    </source>
</evidence>
<dbReference type="CDD" id="cd02891">
    <property type="entry name" value="A2M_like"/>
    <property type="match status" value="1"/>
</dbReference>
<dbReference type="Gene3D" id="2.60.40.1930">
    <property type="match status" value="1"/>
</dbReference>
<dbReference type="PROSITE" id="PS51257">
    <property type="entry name" value="PROKAR_LIPOPROTEIN"/>
    <property type="match status" value="1"/>
</dbReference>
<evidence type="ECO:0000313" key="6">
    <source>
        <dbReference type="EMBL" id="KFN50862.1"/>
    </source>
</evidence>
<dbReference type="eggNOG" id="COG2373">
    <property type="taxonomic scope" value="Bacteria"/>
</dbReference>
<evidence type="ECO:0000256" key="1">
    <source>
        <dbReference type="ARBA" id="ARBA00010556"/>
    </source>
</evidence>
<dbReference type="Pfam" id="PF07703">
    <property type="entry name" value="A2M_BRD"/>
    <property type="match status" value="1"/>
</dbReference>
<dbReference type="InterPro" id="IPR021868">
    <property type="entry name" value="Alpha_2_Macroglob_MG3"/>
</dbReference>
<dbReference type="GO" id="GO:0004866">
    <property type="term" value="F:endopeptidase inhibitor activity"/>
    <property type="evidence" value="ECO:0007669"/>
    <property type="project" value="UniProtKB-UniRule"/>
</dbReference>
<dbReference type="Pfam" id="PF17970">
    <property type="entry name" value="bMG1"/>
    <property type="match status" value="1"/>
</dbReference>
<feature type="domain" description="Alpha-2-macroglobulin" evidence="5">
    <location>
        <begin position="952"/>
        <end position="1041"/>
    </location>
</feature>
<reference evidence="6 7" key="1">
    <citation type="submission" date="2013-09" db="EMBL/GenBank/DDBJ databases">
        <title>Genome sequencing of Arenimonas composti.</title>
        <authorList>
            <person name="Chen F."/>
            <person name="Wang G."/>
        </authorList>
    </citation>
    <scope>NUCLEOTIDE SEQUENCE [LARGE SCALE GENOMIC DNA]</scope>
    <source>
        <strain evidence="6 7">TR7-09</strain>
    </source>
</reference>
<dbReference type="InterPro" id="IPR011625">
    <property type="entry name" value="A2M_N_BRD"/>
</dbReference>
<dbReference type="Pfam" id="PF17972">
    <property type="entry name" value="bMG5"/>
    <property type="match status" value="1"/>
</dbReference>
<dbReference type="Pfam" id="PF11974">
    <property type="entry name" value="bMG3"/>
    <property type="match status" value="1"/>
</dbReference>
<dbReference type="InterPro" id="IPR002890">
    <property type="entry name" value="MG2"/>
</dbReference>
<dbReference type="Pfam" id="PF00207">
    <property type="entry name" value="A2M"/>
    <property type="match status" value="1"/>
</dbReference>
<sequence length="1637" mass="177236">MSILLRHSRRVVAVFFVVLLLALAAGCKQEANRIPELQGGTAPVDARPQVEGFALVSAGRSRGGTAAIELEFSMPLASSQAFDELLVVTGTDGAPIEGSWVLDEDDGTRLRFPYIEASREYDVLLRAGLAAADGSTLGRDETRRVQVGAIEPSVAFASQGSVLPARETRGLPVVSVNVPEVDVEFLRVRDAEVANFFVGYQRGGRRGSWELDESRWEDRKAITSVADSVYLNRFVLGGGQNERQLTHLPVQNIAELQTPGLYFALMRRVGGFQDDYQTAIFFVSDIGVHVRVYGDSVLVHAASLKTGKALGDVELQVLDRKGEVVARARTDATGNALVAYKLDGSHVLVARSGNDVSMLPFNQPALDLSEFAVAGRGQAWFDVFAWSGRDLYRPGETLRVSALMRDHDGRAVEPQPLFLSLKQPDGKVYLETQLTVGEGGYFQWTHTLPADVPTGRWAVEFRTRPGAGEVVQGMTLRIEEFLPERMKLTLDSGAATLTPGQALPLQVEAAYLYGAPAAGNRFTARVAVVPDSHPVAAFPDHHFGDPLVTLPKEPVDAIDEALDDEGRLQSDVALPEEVAAAKAPVAVVVSGSVYESGGRPVTRTVRRTVWPAPVLAGVRPLFDPVEGSPAQGNAGFELLRSDAAGQRRAGALKVALVREHRLYHWVQDSHGGWGYDYTARYETVETRDVQVRADGDVRVDFPVEWGEYRLEVTDVETGVLTRLPFVAGWSWNNQNRGLDARPDKVKLALDATGYRTGDTLRVTVTPPQPGEGLLIVESDRLLHVQPLAAKPGETYEIPVTADWERHDVYITALVLRGGSALEKTTPARAVGVVHVPMDRRDRTVPVTVEAPAQTRPEQALPVTIRAPALAGRKAWATVSAVDVGILNITRFGVPDAAAHFFAQRRLGIDAYDLYGRVIESFEGETARLRFGGDMALGPLPQARRPTARVLTVDLFSGPVVLDAQGNATVEVMVPDFNGTLRVSALVWTDEQYGQGSTESVLRAPILAEVSAPRALAPGDRSTVTLDLQNYTGNAAEFAVTLETIGPIAIAGERRSVRLDPEAKTTLTYPLSGTEGWGTGTIRLRVEGGGHTVNRQFDVPVRAAWSGVVRSEARTISAGGNLALGTDVAAGLMPGTVSARLTVTANPPIPFARALQDLLAYPYGCVEQTTTRGYAALLLDTDTAARMGFGGLDAEERRKRLESAFSRLAALQGGNGHFTMWGNGSNVPILSPYIAEFLLKARDAGFAVPEAMLDKTLARLGEDMLTGGSRFYEYDQADHLRFAYQAHAGYVLAQVGRAPLGTLRALYDNERGKSLSPLPLMHLGLALAKQGDTGRGDRAIAEALAMAGKRPRWLGDYGSDIRDEALLLALLAEDGRRPQGYEDRLLALSRSLQARNAGRWVWYSTQEQIAIARLGRALLEGGDAVVRGELRDGGATDAIDGRRVFSRDLGYGDLAAGIRFSSGADRQLFASIDVAGVPREAPKPDDSQIAVSRTWYNPDGTPWKPGPLREGQVLVAAVSIQSREAMPDALVVDLLPAGLEAENLNLADPEQWASVTIDGVTLSDRSGEAWIKHEEYRDDRYVAALHLYAGQKARLYYIVRAVTPGTYVVPPPQVEDMYRPQIRGVGRAVPEAVTVVQP</sequence>
<gene>
    <name evidence="6" type="ORF">P873_00510</name>
</gene>
<dbReference type="PIRSF" id="PIRSF038980">
    <property type="entry name" value="A2M_bac"/>
    <property type="match status" value="1"/>
</dbReference>
<evidence type="ECO:0000256" key="3">
    <source>
        <dbReference type="PIRNR" id="PIRNR038980"/>
    </source>
</evidence>
<dbReference type="RefSeq" id="WP_043797188.1">
    <property type="nucleotide sequence ID" value="NZ_AUFF01000001.1"/>
</dbReference>
<dbReference type="Pfam" id="PF17973">
    <property type="entry name" value="bMG10"/>
    <property type="match status" value="1"/>
</dbReference>
<dbReference type="InterPro" id="IPR049120">
    <property type="entry name" value="A2M_bMG2"/>
</dbReference>
<evidence type="ECO:0000259" key="5">
    <source>
        <dbReference type="SMART" id="SM01360"/>
    </source>
</evidence>
<dbReference type="EMBL" id="AWXU01000014">
    <property type="protein sequence ID" value="KFN50862.1"/>
    <property type="molecule type" value="Genomic_DNA"/>
</dbReference>
<dbReference type="InterPro" id="IPR040639">
    <property type="entry name" value="A2MG_MG1"/>
</dbReference>
<protein>
    <recommendedName>
        <fullName evidence="3">Alpha-2-macroglobulin</fullName>
    </recommendedName>
</protein>
<evidence type="ECO:0000256" key="2">
    <source>
        <dbReference type="ARBA" id="ARBA00022729"/>
    </source>
</evidence>
<dbReference type="SMART" id="SM01419">
    <property type="entry name" value="Thiol-ester_cl"/>
    <property type="match status" value="1"/>
</dbReference>
<keyword evidence="3" id="KW-0472">Membrane</keyword>
<organism evidence="6 7">
    <name type="scientific">Arenimonas composti TR7-09 = DSM 18010</name>
    <dbReference type="NCBI Taxonomy" id="1121013"/>
    <lineage>
        <taxon>Bacteria</taxon>
        <taxon>Pseudomonadati</taxon>
        <taxon>Pseudomonadota</taxon>
        <taxon>Gammaproteobacteria</taxon>
        <taxon>Lysobacterales</taxon>
        <taxon>Lysobacteraceae</taxon>
        <taxon>Arenimonas</taxon>
    </lineage>
</organism>
<dbReference type="SMART" id="SM01359">
    <property type="entry name" value="A2M_N_2"/>
    <property type="match status" value="1"/>
</dbReference>
<dbReference type="Pfam" id="PF17962">
    <property type="entry name" value="bMG6"/>
    <property type="match status" value="1"/>
</dbReference>
<comment type="caution">
    <text evidence="6">The sequence shown here is derived from an EMBL/GenBank/DDBJ whole genome shotgun (WGS) entry which is preliminary data.</text>
</comment>
<comment type="similarity">
    <text evidence="1">Belongs to the protease inhibitor I39 (alpha-2-macroglobulin) family. Bacterial alpha-2-macroglobulin subfamily.</text>
</comment>
<dbReference type="InterPro" id="IPR041246">
    <property type="entry name" value="Bact_MG10"/>
</dbReference>